<comment type="caution">
    <text evidence="1">The sequence shown here is derived from an EMBL/GenBank/DDBJ whole genome shotgun (WGS) entry which is preliminary data.</text>
</comment>
<protein>
    <submittedName>
        <fullName evidence="1">Uncharacterized protein</fullName>
    </submittedName>
</protein>
<name>A0A419X6L4_9BACT</name>
<accession>A0A419X6L4</accession>
<dbReference type="EMBL" id="RAPQ01000008">
    <property type="protein sequence ID" value="RKE03393.1"/>
    <property type="molecule type" value="Genomic_DNA"/>
</dbReference>
<keyword evidence="2" id="KW-1185">Reference proteome</keyword>
<reference evidence="1 2" key="1">
    <citation type="submission" date="2018-09" db="EMBL/GenBank/DDBJ databases">
        <title>Genomic Encyclopedia of Archaeal and Bacterial Type Strains, Phase II (KMG-II): from individual species to whole genera.</title>
        <authorList>
            <person name="Goeker M."/>
        </authorList>
    </citation>
    <scope>NUCLEOTIDE SEQUENCE [LARGE SCALE GENOMIC DNA]</scope>
    <source>
        <strain evidence="1 2">DSM 21950</strain>
    </source>
</reference>
<dbReference type="OrthoDB" id="1121893at2"/>
<dbReference type="RefSeq" id="WP_120238286.1">
    <property type="nucleotide sequence ID" value="NZ_CANNFL010000008.1"/>
</dbReference>
<sequence>MSFILVSLFLALLTSVMVLHVHNENNLSRRIVKAGVNIQKLLDQNGIKHIDLKKKFTTSSLSTQLRLVEYHMNYLDSNYTDFGTKKTVFQRIDNIENALSQYQTYNTELKLAS</sequence>
<evidence type="ECO:0000313" key="1">
    <source>
        <dbReference type="EMBL" id="RKE03393.1"/>
    </source>
</evidence>
<evidence type="ECO:0000313" key="2">
    <source>
        <dbReference type="Proteomes" id="UP000284531"/>
    </source>
</evidence>
<organism evidence="1 2">
    <name type="scientific">Marinifilum flexuosum</name>
    <dbReference type="NCBI Taxonomy" id="1117708"/>
    <lineage>
        <taxon>Bacteria</taxon>
        <taxon>Pseudomonadati</taxon>
        <taxon>Bacteroidota</taxon>
        <taxon>Bacteroidia</taxon>
        <taxon>Marinilabiliales</taxon>
        <taxon>Marinifilaceae</taxon>
    </lineage>
</organism>
<dbReference type="Proteomes" id="UP000284531">
    <property type="component" value="Unassembled WGS sequence"/>
</dbReference>
<gene>
    <name evidence="1" type="ORF">BXY64_0397</name>
</gene>
<dbReference type="AlphaFoldDB" id="A0A419X6L4"/>
<proteinExistence type="predicted"/>